<dbReference type="EMBL" id="JACOQL010000002">
    <property type="protein sequence ID" value="MBC9246529.1"/>
    <property type="molecule type" value="Genomic_DNA"/>
</dbReference>
<feature type="transmembrane region" description="Helical" evidence="1">
    <location>
        <begin position="107"/>
        <end position="126"/>
    </location>
</feature>
<accession>A0A926GFR5</accession>
<dbReference type="AlphaFoldDB" id="A0A926GFR5"/>
<evidence type="ECO:0000313" key="2">
    <source>
        <dbReference type="EMBL" id="MBC9246529.1"/>
    </source>
</evidence>
<keyword evidence="3" id="KW-1185">Reference proteome</keyword>
<protein>
    <submittedName>
        <fullName evidence="2">Uncharacterized protein</fullName>
    </submittedName>
</protein>
<organism evidence="2 3">
    <name type="scientific">Paracoccus amoyensis</name>
    <dbReference type="NCBI Taxonomy" id="2760093"/>
    <lineage>
        <taxon>Bacteria</taxon>
        <taxon>Pseudomonadati</taxon>
        <taxon>Pseudomonadota</taxon>
        <taxon>Alphaproteobacteria</taxon>
        <taxon>Rhodobacterales</taxon>
        <taxon>Paracoccaceae</taxon>
        <taxon>Paracoccus</taxon>
    </lineage>
</organism>
<keyword evidence="1" id="KW-1133">Transmembrane helix</keyword>
<keyword evidence="1" id="KW-0812">Transmembrane</keyword>
<evidence type="ECO:0000313" key="3">
    <source>
        <dbReference type="Proteomes" id="UP000608594"/>
    </source>
</evidence>
<proteinExistence type="predicted"/>
<evidence type="ECO:0000256" key="1">
    <source>
        <dbReference type="SAM" id="Phobius"/>
    </source>
</evidence>
<sequence length="134" mass="14202">MATLTQNTPLTLELSGVSKAEFSFASITATPYYSYAAGGSVQWSTVQTCAWCGTAAGEWNLSYYKSGSSLTIDFGKVMEKVYVTFYPTYGTSTMTLVNDATEMPAPVPVPAAGALLGTAMLGAVIWKKLATRKA</sequence>
<keyword evidence="1" id="KW-0472">Membrane</keyword>
<reference evidence="2" key="1">
    <citation type="submission" date="2020-08" db="EMBL/GenBank/DDBJ databases">
        <title>Paracoccus amoyensis sp. nov., isolated from the surface seawater at coast of Xiamen, Fujian.</title>
        <authorList>
            <person name="Lyu L."/>
        </authorList>
    </citation>
    <scope>NUCLEOTIDE SEQUENCE</scope>
    <source>
        <strain evidence="2">11-3</strain>
    </source>
</reference>
<dbReference type="Proteomes" id="UP000608594">
    <property type="component" value="Unassembled WGS sequence"/>
</dbReference>
<gene>
    <name evidence="2" type="ORF">H4P12_07345</name>
</gene>
<dbReference type="RefSeq" id="WP_187793007.1">
    <property type="nucleotide sequence ID" value="NZ_JACOQL010000002.1"/>
</dbReference>
<comment type="caution">
    <text evidence="2">The sequence shown here is derived from an EMBL/GenBank/DDBJ whole genome shotgun (WGS) entry which is preliminary data.</text>
</comment>
<name>A0A926GFR5_9RHOB</name>